<accession>A0A2G9HZS7</accession>
<dbReference type="STRING" id="429701.A0A2G9HZS7"/>
<feature type="signal peptide" evidence="3">
    <location>
        <begin position="1"/>
        <end position="27"/>
    </location>
</feature>
<sequence length="191" mass="20897">MGFLQIQFINLLTILVIIASSESSLSATPPNFPIAKPSCISRCGNLSIPYPFGTTPDCYENPTFFITCNHTFDPPQASMQNLSIEIIDISLDGQLQFIAGACYSRNGTRVFYSGPKETGFTLSLDHLPILVVDWAIGNGTCEEAQMNASSYACKSVNSRCYKPDNGYGYRCSCFEGYQGNPYLINGCQGMD</sequence>
<dbReference type="AlphaFoldDB" id="A0A2G9HZS7"/>
<comment type="subcellular location">
    <subcellularLocation>
        <location evidence="1">Membrane</location>
        <topology evidence="1">Single-pass membrane protein</topology>
    </subcellularLocation>
</comment>
<dbReference type="EMBL" id="NKXS01000646">
    <property type="protein sequence ID" value="PIN23015.1"/>
    <property type="molecule type" value="Genomic_DNA"/>
</dbReference>
<organism evidence="5 6">
    <name type="scientific">Handroanthus impetiginosus</name>
    <dbReference type="NCBI Taxonomy" id="429701"/>
    <lineage>
        <taxon>Eukaryota</taxon>
        <taxon>Viridiplantae</taxon>
        <taxon>Streptophyta</taxon>
        <taxon>Embryophyta</taxon>
        <taxon>Tracheophyta</taxon>
        <taxon>Spermatophyta</taxon>
        <taxon>Magnoliopsida</taxon>
        <taxon>eudicotyledons</taxon>
        <taxon>Gunneridae</taxon>
        <taxon>Pentapetalae</taxon>
        <taxon>asterids</taxon>
        <taxon>lamiids</taxon>
        <taxon>Lamiales</taxon>
        <taxon>Bignoniaceae</taxon>
        <taxon>Crescentiina</taxon>
        <taxon>Tabebuia alliance</taxon>
        <taxon>Handroanthus</taxon>
    </lineage>
</organism>
<evidence type="ECO:0000313" key="5">
    <source>
        <dbReference type="EMBL" id="PIN23015.1"/>
    </source>
</evidence>
<proteinExistence type="predicted"/>
<dbReference type="OrthoDB" id="914135at2759"/>
<feature type="domain" description="Wall-associated receptor kinase galacturonan-binding" evidence="4">
    <location>
        <begin position="39"/>
        <end position="94"/>
    </location>
</feature>
<dbReference type="PANTHER" id="PTHR33491">
    <property type="entry name" value="OSJNBA0016N04.9 PROTEIN"/>
    <property type="match status" value="1"/>
</dbReference>
<evidence type="ECO:0000256" key="2">
    <source>
        <dbReference type="ARBA" id="ARBA00022729"/>
    </source>
</evidence>
<dbReference type="InterPro" id="IPR025287">
    <property type="entry name" value="WAK_GUB"/>
</dbReference>
<comment type="caution">
    <text evidence="5">The sequence shown here is derived from an EMBL/GenBank/DDBJ whole genome shotgun (WGS) entry which is preliminary data.</text>
</comment>
<evidence type="ECO:0000313" key="6">
    <source>
        <dbReference type="Proteomes" id="UP000231279"/>
    </source>
</evidence>
<dbReference type="GO" id="GO:0030247">
    <property type="term" value="F:polysaccharide binding"/>
    <property type="evidence" value="ECO:0007669"/>
    <property type="project" value="InterPro"/>
</dbReference>
<name>A0A2G9HZS7_9LAMI</name>
<evidence type="ECO:0000256" key="3">
    <source>
        <dbReference type="SAM" id="SignalP"/>
    </source>
</evidence>
<dbReference type="GO" id="GO:0016020">
    <property type="term" value="C:membrane"/>
    <property type="evidence" value="ECO:0007669"/>
    <property type="project" value="UniProtKB-SubCell"/>
</dbReference>
<evidence type="ECO:0000256" key="1">
    <source>
        <dbReference type="ARBA" id="ARBA00004167"/>
    </source>
</evidence>
<gene>
    <name evidence="5" type="ORF">CDL12_04261</name>
</gene>
<keyword evidence="2 3" id="KW-0732">Signal</keyword>
<dbReference type="Proteomes" id="UP000231279">
    <property type="component" value="Unassembled WGS sequence"/>
</dbReference>
<dbReference type="Pfam" id="PF13947">
    <property type="entry name" value="GUB_WAK_bind"/>
    <property type="match status" value="1"/>
</dbReference>
<reference evidence="6" key="1">
    <citation type="journal article" date="2018" name="Gigascience">
        <title>Genome assembly of the Pink Ipe (Handroanthus impetiginosus, Bignoniaceae), a highly valued, ecologically keystone Neotropical timber forest tree.</title>
        <authorList>
            <person name="Silva-Junior O.B."/>
            <person name="Grattapaglia D."/>
            <person name="Novaes E."/>
            <person name="Collevatti R.G."/>
        </authorList>
    </citation>
    <scope>NUCLEOTIDE SEQUENCE [LARGE SCALE GENOMIC DNA]</scope>
    <source>
        <strain evidence="6">cv. UFG-1</strain>
    </source>
</reference>
<evidence type="ECO:0000259" key="4">
    <source>
        <dbReference type="Pfam" id="PF13947"/>
    </source>
</evidence>
<feature type="chain" id="PRO_5013748733" description="Wall-associated receptor kinase galacturonan-binding domain-containing protein" evidence="3">
    <location>
        <begin position="28"/>
        <end position="191"/>
    </location>
</feature>
<keyword evidence="6" id="KW-1185">Reference proteome</keyword>
<protein>
    <recommendedName>
        <fullName evidence="4">Wall-associated receptor kinase galacturonan-binding domain-containing protein</fullName>
    </recommendedName>
</protein>